<reference evidence="3" key="1">
    <citation type="journal article" date="2020" name="Nat. Commun.">
        <title>Genome sequence of the cluster root forming white lupin.</title>
        <authorList>
            <person name="Hufnagel B."/>
            <person name="Marques A."/>
            <person name="Soriano A."/>
            <person name="Marques L."/>
            <person name="Divol F."/>
            <person name="Doumas P."/>
            <person name="Sallet E."/>
            <person name="Mancinotti D."/>
            <person name="Carrere S."/>
            <person name="Marande W."/>
            <person name="Arribat S."/>
            <person name="Keller J."/>
            <person name="Huneau C."/>
            <person name="Blein T."/>
            <person name="Aime D."/>
            <person name="Laguerre M."/>
            <person name="Taylor J."/>
            <person name="Schubert V."/>
            <person name="Nelson M."/>
            <person name="Geu-Flores F."/>
            <person name="Crespi M."/>
            <person name="Gallardo-Guerrero K."/>
            <person name="Delaux P.-M."/>
            <person name="Salse J."/>
            <person name="Berges H."/>
            <person name="Guyot R."/>
            <person name="Gouzy J."/>
            <person name="Peret B."/>
        </authorList>
    </citation>
    <scope>NUCLEOTIDE SEQUENCE [LARGE SCALE GENOMIC DNA]</scope>
    <source>
        <strain evidence="3">cv. Amiga</strain>
    </source>
</reference>
<dbReference type="EMBL" id="WOCE01000005">
    <property type="protein sequence ID" value="KAE9613694.1"/>
    <property type="molecule type" value="Genomic_DNA"/>
</dbReference>
<sequence>MATTRLFRTSNPIQLPLPPSSTSTFRRSVGYKSRASLKEDHNMVYGKGERKEVMMVVKSSMAITHHLTTSQPLVHQGLLDLAAFLTRVRNAMFIFLRAYIKRKRWNSFQPQMLIERCIPKIYDKASSLVQAIIDCRFFTFFGVAGTLLGSILCFIEGFFLVTESYKHYFHTLSHSLDQGHLVHLLIEAIGLYMFLIGTALLIFGVSLYVMFVRPRVAEKESWPCGSNLLGLFYMKTAPRWVGVKSIEEVKSKIGHAVMMILQVGVLEKLKDIPLVTGLDLACFAAAVFTSSASIFVLSRLHL</sequence>
<organism evidence="2 3">
    <name type="scientific">Lupinus albus</name>
    <name type="common">White lupine</name>
    <name type="synonym">Lupinus termis</name>
    <dbReference type="NCBI Taxonomy" id="3870"/>
    <lineage>
        <taxon>Eukaryota</taxon>
        <taxon>Viridiplantae</taxon>
        <taxon>Streptophyta</taxon>
        <taxon>Embryophyta</taxon>
        <taxon>Tracheophyta</taxon>
        <taxon>Spermatophyta</taxon>
        <taxon>Magnoliopsida</taxon>
        <taxon>eudicotyledons</taxon>
        <taxon>Gunneridae</taxon>
        <taxon>Pentapetalae</taxon>
        <taxon>rosids</taxon>
        <taxon>fabids</taxon>
        <taxon>Fabales</taxon>
        <taxon>Fabaceae</taxon>
        <taxon>Papilionoideae</taxon>
        <taxon>50 kb inversion clade</taxon>
        <taxon>genistoids sensu lato</taxon>
        <taxon>core genistoids</taxon>
        <taxon>Genisteae</taxon>
        <taxon>Lupinus</taxon>
    </lineage>
</organism>
<evidence type="ECO:0000313" key="2">
    <source>
        <dbReference type="EMBL" id="KAE9613694.1"/>
    </source>
</evidence>
<dbReference type="InterPro" id="IPR005134">
    <property type="entry name" value="UPF0114"/>
</dbReference>
<dbReference type="OrthoDB" id="1912077at2759"/>
<gene>
    <name evidence="2" type="ORF">Lalb_Chr05g0220131</name>
</gene>
<keyword evidence="1" id="KW-1133">Transmembrane helix</keyword>
<evidence type="ECO:0000313" key="3">
    <source>
        <dbReference type="Proteomes" id="UP000447434"/>
    </source>
</evidence>
<dbReference type="AlphaFoldDB" id="A0A6A4QKI2"/>
<feature type="transmembrane region" description="Helical" evidence="1">
    <location>
        <begin position="181"/>
        <end position="211"/>
    </location>
</feature>
<dbReference type="PANTHER" id="PTHR31721">
    <property type="entry name" value="OS06G0710300 PROTEIN"/>
    <property type="match status" value="1"/>
</dbReference>
<keyword evidence="3" id="KW-1185">Reference proteome</keyword>
<evidence type="ECO:0000256" key="1">
    <source>
        <dbReference type="SAM" id="Phobius"/>
    </source>
</evidence>
<dbReference type="PANTHER" id="PTHR31721:SF3">
    <property type="entry name" value="EXPRESSED PROTEIN"/>
    <property type="match status" value="1"/>
</dbReference>
<feature type="transmembrane region" description="Helical" evidence="1">
    <location>
        <begin position="137"/>
        <end position="161"/>
    </location>
</feature>
<accession>A0A6A4QKI2</accession>
<keyword evidence="1" id="KW-0472">Membrane</keyword>
<keyword evidence="1" id="KW-0812">Transmembrane</keyword>
<feature type="transmembrane region" description="Helical" evidence="1">
    <location>
        <begin position="278"/>
        <end position="297"/>
    </location>
</feature>
<proteinExistence type="predicted"/>
<protein>
    <submittedName>
        <fullName evidence="2">Uncharacterized protein</fullName>
    </submittedName>
</protein>
<dbReference type="Proteomes" id="UP000447434">
    <property type="component" value="Chromosome 5"/>
</dbReference>
<dbReference type="Pfam" id="PF03350">
    <property type="entry name" value="UPF0114"/>
    <property type="match status" value="1"/>
</dbReference>
<comment type="caution">
    <text evidence="2">The sequence shown here is derived from an EMBL/GenBank/DDBJ whole genome shotgun (WGS) entry which is preliminary data.</text>
</comment>
<name>A0A6A4QKI2_LUPAL</name>